<dbReference type="InterPro" id="IPR000477">
    <property type="entry name" value="RT_dom"/>
</dbReference>
<gene>
    <name evidence="2" type="ORF">RFI_20372</name>
</gene>
<dbReference type="OrthoDB" id="6435567at2759"/>
<dbReference type="Proteomes" id="UP000023152">
    <property type="component" value="Unassembled WGS sequence"/>
</dbReference>
<feature type="non-terminal residue" evidence="2">
    <location>
        <position position="252"/>
    </location>
</feature>
<keyword evidence="3" id="KW-1185">Reference proteome</keyword>
<dbReference type="PANTHER" id="PTHR19446">
    <property type="entry name" value="REVERSE TRANSCRIPTASES"/>
    <property type="match status" value="1"/>
</dbReference>
<dbReference type="AlphaFoldDB" id="X6MV48"/>
<dbReference type="EMBL" id="ASPP01017545">
    <property type="protein sequence ID" value="ETO16965.1"/>
    <property type="molecule type" value="Genomic_DNA"/>
</dbReference>
<protein>
    <recommendedName>
        <fullName evidence="1">Reverse transcriptase domain-containing protein</fullName>
    </recommendedName>
</protein>
<sequence>MKFKALNTNKICIIPALVNKETNSVARSDSDKAYLLAMTFAEPQPSKDVDEKHYEMVEDKIKFKVAIYKLLELDDNYVCSFDIYQSDITREENGSNAMIDSLLFLFGRSFRMGYIPIAWKKANIMHIHKPDRDHNQCKNHRPIALLSNVGKLMERIITRRLMCWLNEKQLLNQTQAGFQSWHTDELLLRLTETIHKSFDCNPVSYVVLLDISVAYDSVWRNGLRYKMRNEFKLDRRLYWWIESFLLDRLGRV</sequence>
<dbReference type="PROSITE" id="PS50878">
    <property type="entry name" value="RT_POL"/>
    <property type="match status" value="1"/>
</dbReference>
<reference evidence="2 3" key="1">
    <citation type="journal article" date="2013" name="Curr. Biol.">
        <title>The Genome of the Foraminiferan Reticulomyxa filosa.</title>
        <authorList>
            <person name="Glockner G."/>
            <person name="Hulsmann N."/>
            <person name="Schleicher M."/>
            <person name="Noegel A.A."/>
            <person name="Eichinger L."/>
            <person name="Gallinger C."/>
            <person name="Pawlowski J."/>
            <person name="Sierra R."/>
            <person name="Euteneuer U."/>
            <person name="Pillet L."/>
            <person name="Moustafa A."/>
            <person name="Platzer M."/>
            <person name="Groth M."/>
            <person name="Szafranski K."/>
            <person name="Schliwa M."/>
        </authorList>
    </citation>
    <scope>NUCLEOTIDE SEQUENCE [LARGE SCALE GENOMIC DNA]</scope>
</reference>
<evidence type="ECO:0000313" key="2">
    <source>
        <dbReference type="EMBL" id="ETO16965.1"/>
    </source>
</evidence>
<dbReference type="Pfam" id="PF00078">
    <property type="entry name" value="RVT_1"/>
    <property type="match status" value="1"/>
</dbReference>
<comment type="caution">
    <text evidence="2">The sequence shown here is derived from an EMBL/GenBank/DDBJ whole genome shotgun (WGS) entry which is preliminary data.</text>
</comment>
<evidence type="ECO:0000259" key="1">
    <source>
        <dbReference type="PROSITE" id="PS50878"/>
    </source>
</evidence>
<evidence type="ECO:0000313" key="3">
    <source>
        <dbReference type="Proteomes" id="UP000023152"/>
    </source>
</evidence>
<name>X6MV48_RETFI</name>
<feature type="domain" description="Reverse transcriptase" evidence="1">
    <location>
        <begin position="108"/>
        <end position="252"/>
    </location>
</feature>
<organism evidence="2 3">
    <name type="scientific">Reticulomyxa filosa</name>
    <dbReference type="NCBI Taxonomy" id="46433"/>
    <lineage>
        <taxon>Eukaryota</taxon>
        <taxon>Sar</taxon>
        <taxon>Rhizaria</taxon>
        <taxon>Retaria</taxon>
        <taxon>Foraminifera</taxon>
        <taxon>Monothalamids</taxon>
        <taxon>Reticulomyxidae</taxon>
        <taxon>Reticulomyxa</taxon>
    </lineage>
</organism>
<accession>X6MV48</accession>
<proteinExistence type="predicted"/>